<dbReference type="GO" id="GO:0030145">
    <property type="term" value="F:manganese ion binding"/>
    <property type="evidence" value="ECO:0007669"/>
    <property type="project" value="UniProtKB-UniRule"/>
</dbReference>
<feature type="binding site" evidence="6">
    <location>
        <position position="357"/>
    </location>
    <ligand>
        <name>Mn(2+)</name>
        <dbReference type="ChEBI" id="CHEBI:29035"/>
    </ligand>
</feature>
<dbReference type="Pfam" id="PF24856">
    <property type="entry name" value="AraA_central"/>
    <property type="match status" value="1"/>
</dbReference>
<accession>A0A4P2QJZ8</accession>
<dbReference type="UniPathway" id="UPA00145">
    <property type="reaction ID" value="UER00565"/>
</dbReference>
<feature type="domain" description="L-arabinose isomerase N-terminal" evidence="7">
    <location>
        <begin position="14"/>
        <end position="179"/>
    </location>
</feature>
<feature type="domain" description="L-arabinose isomerase C-terminal" evidence="8">
    <location>
        <begin position="336"/>
        <end position="478"/>
    </location>
</feature>
<dbReference type="InterPro" id="IPR004216">
    <property type="entry name" value="Fuc/Ara_isomerase_C"/>
</dbReference>
<dbReference type="InterPro" id="IPR024664">
    <property type="entry name" value="Ara_Isoase_C"/>
</dbReference>
<evidence type="ECO:0000259" key="9">
    <source>
        <dbReference type="Pfam" id="PF24856"/>
    </source>
</evidence>
<evidence type="ECO:0000256" key="3">
    <source>
        <dbReference type="ARBA" id="ARBA00023211"/>
    </source>
</evidence>
<dbReference type="PANTHER" id="PTHR38464:SF1">
    <property type="entry name" value="L-ARABINOSE ISOMERASE"/>
    <property type="match status" value="1"/>
</dbReference>
<dbReference type="SUPFAM" id="SSF50443">
    <property type="entry name" value="FucI/AraA C-terminal domain-like"/>
    <property type="match status" value="1"/>
</dbReference>
<dbReference type="InterPro" id="IPR038583">
    <property type="entry name" value="AraA_N_sf"/>
</dbReference>
<comment type="similarity">
    <text evidence="6">Belongs to the arabinose isomerase family.</text>
</comment>
<keyword evidence="1 6" id="KW-0479">Metal-binding</keyword>
<evidence type="ECO:0000313" key="10">
    <source>
        <dbReference type="EMBL" id="AUX30357.1"/>
    </source>
</evidence>
<dbReference type="RefSeq" id="WP_237245252.1">
    <property type="nucleotide sequence ID" value="NZ_CP012672.1"/>
</dbReference>
<dbReference type="InterPro" id="IPR003762">
    <property type="entry name" value="Lara_isomerase"/>
</dbReference>
<comment type="pathway">
    <text evidence="6">Carbohydrate degradation; L-arabinose degradation via L-ribulose; D-xylulose 5-phosphate from L-arabinose (bacterial route): step 1/3.</text>
</comment>
<feature type="binding site" evidence="6">
    <location>
        <position position="340"/>
    </location>
    <ligand>
        <name>Mn(2+)</name>
        <dbReference type="ChEBI" id="CHEBI:29035"/>
    </ligand>
</feature>
<evidence type="ECO:0000256" key="4">
    <source>
        <dbReference type="ARBA" id="ARBA00023235"/>
    </source>
</evidence>
<gene>
    <name evidence="6" type="primary">araA</name>
    <name evidence="10" type="ORF">SOCE836_024600</name>
</gene>
<dbReference type="InterPro" id="IPR055389">
    <property type="entry name" value="AraA_N"/>
</dbReference>
<reference evidence="10 11" key="1">
    <citation type="submission" date="2015-09" db="EMBL/GenBank/DDBJ databases">
        <title>Sorangium comparison.</title>
        <authorList>
            <person name="Zaburannyi N."/>
            <person name="Bunk B."/>
            <person name="Overmann J."/>
            <person name="Mueller R."/>
        </authorList>
    </citation>
    <scope>NUCLEOTIDE SEQUENCE [LARGE SCALE GENOMIC DNA]</scope>
    <source>
        <strain evidence="10 11">So ce836</strain>
    </source>
</reference>
<comment type="cofactor">
    <cofactor evidence="6">
        <name>Mn(2+)</name>
        <dbReference type="ChEBI" id="CHEBI:29035"/>
    </cofactor>
    <text evidence="6">Binds 1 Mn(2+) ion per subunit.</text>
</comment>
<dbReference type="PANTHER" id="PTHR38464">
    <property type="entry name" value="L-ARABINOSE ISOMERASE"/>
    <property type="match status" value="1"/>
</dbReference>
<dbReference type="EC" id="5.3.1.4" evidence="6"/>
<keyword evidence="3 6" id="KW-0464">Manganese</keyword>
<feature type="binding site" evidence="6">
    <location>
        <position position="456"/>
    </location>
    <ligand>
        <name>Mn(2+)</name>
        <dbReference type="ChEBI" id="CHEBI:29035"/>
    </ligand>
</feature>
<dbReference type="NCBIfam" id="NF002795">
    <property type="entry name" value="PRK02929.1"/>
    <property type="match status" value="1"/>
</dbReference>
<comment type="function">
    <text evidence="6">Catalyzes the conversion of L-arabinose to L-ribulose.</text>
</comment>
<dbReference type="Gene3D" id="3.40.50.10940">
    <property type="match status" value="1"/>
</dbReference>
<dbReference type="HAMAP" id="MF_00519">
    <property type="entry name" value="Arabinose_Isome"/>
    <property type="match status" value="1"/>
</dbReference>
<evidence type="ECO:0000256" key="5">
    <source>
        <dbReference type="ARBA" id="ARBA00023277"/>
    </source>
</evidence>
<dbReference type="PIRSF" id="PIRSF001478">
    <property type="entry name" value="L-ara_isomerase"/>
    <property type="match status" value="1"/>
</dbReference>
<feature type="domain" description="L-arabinose isomerase central" evidence="9">
    <location>
        <begin position="183"/>
        <end position="331"/>
    </location>
</feature>
<dbReference type="GO" id="GO:0008733">
    <property type="term" value="F:L-arabinose isomerase activity"/>
    <property type="evidence" value="ECO:0007669"/>
    <property type="project" value="UniProtKB-UniRule"/>
</dbReference>
<dbReference type="Proteomes" id="UP000295497">
    <property type="component" value="Chromosome"/>
</dbReference>
<dbReference type="Pfam" id="PF02610">
    <property type="entry name" value="AraA_N"/>
    <property type="match status" value="1"/>
</dbReference>
<evidence type="ECO:0000313" key="11">
    <source>
        <dbReference type="Proteomes" id="UP000295497"/>
    </source>
</evidence>
<evidence type="ECO:0000259" key="8">
    <source>
        <dbReference type="Pfam" id="PF11762"/>
    </source>
</evidence>
<keyword evidence="2 6" id="KW-0054">Arabinose catabolism</keyword>
<dbReference type="GO" id="GO:0019569">
    <property type="term" value="P:L-arabinose catabolic process to D-xylulose 5-phosphate"/>
    <property type="evidence" value="ECO:0007669"/>
    <property type="project" value="UniProtKB-UniRule"/>
</dbReference>
<dbReference type="EMBL" id="CP012672">
    <property type="protein sequence ID" value="AUX30357.1"/>
    <property type="molecule type" value="Genomic_DNA"/>
</dbReference>
<dbReference type="GO" id="GO:0005829">
    <property type="term" value="C:cytosol"/>
    <property type="evidence" value="ECO:0007669"/>
    <property type="project" value="TreeGrafter"/>
</dbReference>
<name>A0A4P2QJZ8_SORCE</name>
<protein>
    <recommendedName>
        <fullName evidence="6">L-arabinose isomerase</fullName>
        <ecNumber evidence="6">5.3.1.4</ecNumber>
    </recommendedName>
</protein>
<evidence type="ECO:0000259" key="7">
    <source>
        <dbReference type="Pfam" id="PF02610"/>
    </source>
</evidence>
<dbReference type="AlphaFoldDB" id="A0A4P2QJZ8"/>
<evidence type="ECO:0000256" key="2">
    <source>
        <dbReference type="ARBA" id="ARBA00022935"/>
    </source>
</evidence>
<evidence type="ECO:0000256" key="6">
    <source>
        <dbReference type="HAMAP-Rule" id="MF_00519"/>
    </source>
</evidence>
<comment type="catalytic activity">
    <reaction evidence="6">
        <text>beta-L-arabinopyranose = L-ribulose</text>
        <dbReference type="Rhea" id="RHEA:14821"/>
        <dbReference type="ChEBI" id="CHEBI:16880"/>
        <dbReference type="ChEBI" id="CHEBI:40886"/>
        <dbReference type="EC" id="5.3.1.4"/>
    </reaction>
</comment>
<dbReference type="CDD" id="cd03557">
    <property type="entry name" value="L-arabinose_isomerase"/>
    <property type="match status" value="1"/>
</dbReference>
<keyword evidence="4 6" id="KW-0413">Isomerase</keyword>
<dbReference type="SUPFAM" id="SSF53743">
    <property type="entry name" value="FucI/AraA N-terminal and middle domains"/>
    <property type="match status" value="1"/>
</dbReference>
<organism evidence="10 11">
    <name type="scientific">Sorangium cellulosum</name>
    <name type="common">Polyangium cellulosum</name>
    <dbReference type="NCBI Taxonomy" id="56"/>
    <lineage>
        <taxon>Bacteria</taxon>
        <taxon>Pseudomonadati</taxon>
        <taxon>Myxococcota</taxon>
        <taxon>Polyangia</taxon>
        <taxon>Polyangiales</taxon>
        <taxon>Polyangiaceae</taxon>
        <taxon>Sorangium</taxon>
    </lineage>
</organism>
<dbReference type="InterPro" id="IPR009015">
    <property type="entry name" value="Fucose_isomerase_N/cen_sf"/>
</dbReference>
<dbReference type="InterPro" id="IPR055390">
    <property type="entry name" value="AraA_central"/>
</dbReference>
<feature type="binding site" evidence="6">
    <location>
        <position position="313"/>
    </location>
    <ligand>
        <name>Mn(2+)</name>
        <dbReference type="ChEBI" id="CHEBI:29035"/>
    </ligand>
</feature>
<proteinExistence type="inferred from homology"/>
<keyword evidence="5 6" id="KW-0119">Carbohydrate metabolism</keyword>
<sequence>MSGIAMQDLRESFEVWFLTGSQDLYGEETLKQVAEHAREIAGYLDASGKLPVKVVWKPTLKSPEAILAVCREANATPRCAGVITWMHTFSPAKMWIAGLTRLEKPIAHLHTQHGRELPWGSIDMDFMNLHQSAHGDREFGYIGARLRIERKVVVGHWKDEDVLARLDVWARAACAMLDARRLKIARFGGMNMREVAVTGGDRVEAQVKLGWAVNGYGVGELVGRIADVDEAEVDRLVAEYDEAYSVAPALRKGGARRNDLRYAARQEAALRTFLKEGGFGGFTTTFEDLHGLKQLPGLAVQRLMADGYGFGAEGDWKSCGLVRALKVMATGLRGGVSFMEDYTYHLVDGKERVLGAHMLEICPTIAAGRPSLEIHPLSIGGKSDPCRLVFDSGTGPAVNVAMIDLGGRMRMVANELEAVPPEEEMPNLPVARAVWIPKPDFKRACEAWILAGGAHHCAHSRAVTMEHLEDFASIAGVELIRIGVGTEIHALKNELRWNDLSYRLTR</sequence>
<dbReference type="Pfam" id="PF11762">
    <property type="entry name" value="Arabinose_Iso_C"/>
    <property type="match status" value="1"/>
</dbReference>
<evidence type="ECO:0000256" key="1">
    <source>
        <dbReference type="ARBA" id="ARBA00022723"/>
    </source>
</evidence>